<accession>A0A4Y7T0J8</accession>
<dbReference type="Proteomes" id="UP000298030">
    <property type="component" value="Unassembled WGS sequence"/>
</dbReference>
<sequence>MLHNVPSCVPRILLCYPPFGRSHALGDYQLIYDPATTLPVPSRLCTPQKTTTFSFIFETK</sequence>
<evidence type="ECO:0000313" key="2">
    <source>
        <dbReference type="Proteomes" id="UP000298030"/>
    </source>
</evidence>
<name>A0A4Y7T0J8_COPMI</name>
<evidence type="ECO:0000313" key="1">
    <source>
        <dbReference type="EMBL" id="TEB27673.1"/>
    </source>
</evidence>
<comment type="caution">
    <text evidence="1">The sequence shown here is derived from an EMBL/GenBank/DDBJ whole genome shotgun (WGS) entry which is preliminary data.</text>
</comment>
<gene>
    <name evidence="1" type="ORF">FA13DRAFT_1736327</name>
</gene>
<dbReference type="AlphaFoldDB" id="A0A4Y7T0J8"/>
<keyword evidence="2" id="KW-1185">Reference proteome</keyword>
<proteinExistence type="predicted"/>
<reference evidence="1 2" key="1">
    <citation type="journal article" date="2019" name="Nat. Ecol. Evol.">
        <title>Megaphylogeny resolves global patterns of mushroom evolution.</title>
        <authorList>
            <person name="Varga T."/>
            <person name="Krizsan K."/>
            <person name="Foldi C."/>
            <person name="Dima B."/>
            <person name="Sanchez-Garcia M."/>
            <person name="Sanchez-Ramirez S."/>
            <person name="Szollosi G.J."/>
            <person name="Szarkandi J.G."/>
            <person name="Papp V."/>
            <person name="Albert L."/>
            <person name="Andreopoulos W."/>
            <person name="Angelini C."/>
            <person name="Antonin V."/>
            <person name="Barry K.W."/>
            <person name="Bougher N.L."/>
            <person name="Buchanan P."/>
            <person name="Buyck B."/>
            <person name="Bense V."/>
            <person name="Catcheside P."/>
            <person name="Chovatia M."/>
            <person name="Cooper J."/>
            <person name="Damon W."/>
            <person name="Desjardin D."/>
            <person name="Finy P."/>
            <person name="Geml J."/>
            <person name="Haridas S."/>
            <person name="Hughes K."/>
            <person name="Justo A."/>
            <person name="Karasinski D."/>
            <person name="Kautmanova I."/>
            <person name="Kiss B."/>
            <person name="Kocsube S."/>
            <person name="Kotiranta H."/>
            <person name="LaButti K.M."/>
            <person name="Lechner B.E."/>
            <person name="Liimatainen K."/>
            <person name="Lipzen A."/>
            <person name="Lukacs Z."/>
            <person name="Mihaltcheva S."/>
            <person name="Morgado L.N."/>
            <person name="Niskanen T."/>
            <person name="Noordeloos M.E."/>
            <person name="Ohm R.A."/>
            <person name="Ortiz-Santana B."/>
            <person name="Ovrebo C."/>
            <person name="Racz N."/>
            <person name="Riley R."/>
            <person name="Savchenko A."/>
            <person name="Shiryaev A."/>
            <person name="Soop K."/>
            <person name="Spirin V."/>
            <person name="Szebenyi C."/>
            <person name="Tomsovsky M."/>
            <person name="Tulloss R.E."/>
            <person name="Uehling J."/>
            <person name="Grigoriev I.V."/>
            <person name="Vagvolgyi C."/>
            <person name="Papp T."/>
            <person name="Martin F.M."/>
            <person name="Miettinen O."/>
            <person name="Hibbett D.S."/>
            <person name="Nagy L.G."/>
        </authorList>
    </citation>
    <scope>NUCLEOTIDE SEQUENCE [LARGE SCALE GENOMIC DNA]</scope>
    <source>
        <strain evidence="1 2">FP101781</strain>
    </source>
</reference>
<protein>
    <submittedName>
        <fullName evidence="1">Uncharacterized protein</fullName>
    </submittedName>
</protein>
<dbReference type="EMBL" id="QPFP01000038">
    <property type="protein sequence ID" value="TEB27673.1"/>
    <property type="molecule type" value="Genomic_DNA"/>
</dbReference>
<organism evidence="1 2">
    <name type="scientific">Coprinellus micaceus</name>
    <name type="common">Glistening ink-cap mushroom</name>
    <name type="synonym">Coprinus micaceus</name>
    <dbReference type="NCBI Taxonomy" id="71717"/>
    <lineage>
        <taxon>Eukaryota</taxon>
        <taxon>Fungi</taxon>
        <taxon>Dikarya</taxon>
        <taxon>Basidiomycota</taxon>
        <taxon>Agaricomycotina</taxon>
        <taxon>Agaricomycetes</taxon>
        <taxon>Agaricomycetidae</taxon>
        <taxon>Agaricales</taxon>
        <taxon>Agaricineae</taxon>
        <taxon>Psathyrellaceae</taxon>
        <taxon>Coprinellus</taxon>
    </lineage>
</organism>